<dbReference type="EMBL" id="SSTE01006761">
    <property type="protein sequence ID" value="KAA0058457.1"/>
    <property type="molecule type" value="Genomic_DNA"/>
</dbReference>
<accession>A0A5A7UUP6</accession>
<evidence type="ECO:0000313" key="3">
    <source>
        <dbReference type="EMBL" id="TYK07289.1"/>
    </source>
</evidence>
<name>A0A5A7UUP6_CUCMM</name>
<evidence type="ECO:0000313" key="2">
    <source>
        <dbReference type="EMBL" id="KAA0058457.1"/>
    </source>
</evidence>
<organism evidence="2 4">
    <name type="scientific">Cucumis melo var. makuwa</name>
    <name type="common">Oriental melon</name>
    <dbReference type="NCBI Taxonomy" id="1194695"/>
    <lineage>
        <taxon>Eukaryota</taxon>
        <taxon>Viridiplantae</taxon>
        <taxon>Streptophyta</taxon>
        <taxon>Embryophyta</taxon>
        <taxon>Tracheophyta</taxon>
        <taxon>Spermatophyta</taxon>
        <taxon>Magnoliopsida</taxon>
        <taxon>eudicotyledons</taxon>
        <taxon>Gunneridae</taxon>
        <taxon>Pentapetalae</taxon>
        <taxon>rosids</taxon>
        <taxon>fabids</taxon>
        <taxon>Cucurbitales</taxon>
        <taxon>Cucurbitaceae</taxon>
        <taxon>Benincaseae</taxon>
        <taxon>Cucumis</taxon>
    </lineage>
</organism>
<comment type="caution">
    <text evidence="2">The sequence shown here is derived from an EMBL/GenBank/DDBJ whole genome shotgun (WGS) entry which is preliminary data.</text>
</comment>
<protein>
    <submittedName>
        <fullName evidence="2">CACTA en-spm transposon protein</fullName>
    </submittedName>
</protein>
<evidence type="ECO:0000313" key="5">
    <source>
        <dbReference type="Proteomes" id="UP000321947"/>
    </source>
</evidence>
<feature type="region of interest" description="Disordered" evidence="1">
    <location>
        <begin position="1"/>
        <end position="32"/>
    </location>
</feature>
<dbReference type="AlphaFoldDB" id="A0A5A7UUP6"/>
<proteinExistence type="predicted"/>
<evidence type="ECO:0000256" key="1">
    <source>
        <dbReference type="SAM" id="MobiDB-lite"/>
    </source>
</evidence>
<evidence type="ECO:0000313" key="4">
    <source>
        <dbReference type="Proteomes" id="UP000321393"/>
    </source>
</evidence>
<dbReference type="EMBL" id="SSTD01013339">
    <property type="protein sequence ID" value="TYK07289.1"/>
    <property type="molecule type" value="Genomic_DNA"/>
</dbReference>
<gene>
    <name evidence="3" type="ORF">E5676_scaffold606G001900</name>
    <name evidence="2" type="ORF">E6C27_scaffold132G00430</name>
</gene>
<feature type="region of interest" description="Disordered" evidence="1">
    <location>
        <begin position="59"/>
        <end position="104"/>
    </location>
</feature>
<dbReference type="Proteomes" id="UP000321393">
    <property type="component" value="Unassembled WGS sequence"/>
</dbReference>
<sequence>MNRADRGKQPYNHSSGGKSFLQQHHELATQQGHPTDCVELFKETHARGGQFVLQVAADGHSQPLSAEETCKTDLGRRPSYSKGLGWGSRPKSRHSASSSSPTFVERELAHARELTSSKLILRQ</sequence>
<dbReference type="Proteomes" id="UP000321947">
    <property type="component" value="Unassembled WGS sequence"/>
</dbReference>
<dbReference type="Pfam" id="PF03004">
    <property type="entry name" value="Transposase_24"/>
    <property type="match status" value="1"/>
</dbReference>
<dbReference type="OrthoDB" id="1921870at2759"/>
<dbReference type="InterPro" id="IPR004252">
    <property type="entry name" value="Probable_transposase_24"/>
</dbReference>
<feature type="compositionally biased region" description="Polar residues" evidence="1">
    <location>
        <begin position="11"/>
        <end position="32"/>
    </location>
</feature>
<reference evidence="4 5" key="1">
    <citation type="submission" date="2019-08" db="EMBL/GenBank/DDBJ databases">
        <title>Draft genome sequences of two oriental melons (Cucumis melo L. var makuwa).</title>
        <authorList>
            <person name="Kwon S.-Y."/>
        </authorList>
    </citation>
    <scope>NUCLEOTIDE SEQUENCE [LARGE SCALE GENOMIC DNA]</scope>
    <source>
        <strain evidence="5">cv. Chang Bougi</strain>
        <strain evidence="4">cv. SW 3</strain>
        <tissue evidence="2">Leaf</tissue>
    </source>
</reference>